<evidence type="ECO:0000313" key="1">
    <source>
        <dbReference type="EMBL" id="MFA9949164.1"/>
    </source>
</evidence>
<dbReference type="RefSeq" id="WP_418890309.1">
    <property type="nucleotide sequence ID" value="NZ_JBEUWX010000002.1"/>
</dbReference>
<evidence type="ECO:0000313" key="4">
    <source>
        <dbReference type="Proteomes" id="UP001574673"/>
    </source>
</evidence>
<proteinExistence type="predicted"/>
<reference evidence="3" key="2">
    <citation type="journal article" date="2025" name="Int. J. Syst. Evol. Microbiol.">
        <title>Dentiradicibacter hellwigii gen. nov., sp. nov., isolated from a secondary infected root canal in the human oral cavity.</title>
        <authorList>
            <person name="Bartsch S."/>
            <person name="Wittmer A."/>
            <person name="Weber A.K."/>
            <person name="Neumann-Schaal M."/>
            <person name="Wolf J."/>
            <person name="Gronow S."/>
            <person name="Turnbull J.D."/>
            <person name="Tennert C."/>
            <person name="Hacker G."/>
            <person name="Cieplik F."/>
            <person name="Al-Ahmad A."/>
        </authorList>
    </citation>
    <scope>NUCLEOTIDE SEQUENCE</scope>
    <source>
        <strain evidence="3">Wk13</strain>
    </source>
</reference>
<protein>
    <submittedName>
        <fullName evidence="3">Uncharacterized protein</fullName>
    </submittedName>
</protein>
<reference evidence="4" key="1">
    <citation type="submission" date="2024-06" db="EMBL/GenBank/DDBJ databases">
        <title>Radixoralia hellwigii gen. nov., sp nov., isolated from a root canal in the human oral cavity.</title>
        <authorList>
            <person name="Bartsch S."/>
            <person name="Wittmer A."/>
            <person name="Schulz A.-K."/>
            <person name="Neumann-Schaal M."/>
            <person name="Wolf J."/>
            <person name="Gronow S."/>
            <person name="Tennert C."/>
            <person name="Haecker G."/>
            <person name="Cieplik F."/>
            <person name="Al-Ahmad A."/>
        </authorList>
    </citation>
    <scope>NUCLEOTIDE SEQUENCE [LARGE SCALE GENOMIC DNA]</scope>
    <source>
        <strain evidence="4">Wk13</strain>
    </source>
</reference>
<comment type="caution">
    <text evidence="3">The sequence shown here is derived from an EMBL/GenBank/DDBJ whole genome shotgun (WGS) entry which is preliminary data.</text>
</comment>
<dbReference type="EMBL" id="JBEUWX010000002">
    <property type="protein sequence ID" value="MFA9949164.1"/>
    <property type="molecule type" value="Genomic_DNA"/>
</dbReference>
<accession>A0ABV4UHZ9</accession>
<evidence type="ECO:0000313" key="3">
    <source>
        <dbReference type="EMBL" id="MFA9950840.1"/>
    </source>
</evidence>
<dbReference type="EMBL" id="JBEUWX010000003">
    <property type="protein sequence ID" value="MFA9950840.1"/>
    <property type="molecule type" value="Genomic_DNA"/>
</dbReference>
<evidence type="ECO:0000313" key="2">
    <source>
        <dbReference type="EMBL" id="MFA9950830.1"/>
    </source>
</evidence>
<keyword evidence="4" id="KW-1185">Reference proteome</keyword>
<gene>
    <name evidence="1" type="ORF">ABCS64_02275</name>
    <name evidence="2" type="ORF">ABCS64_10940</name>
    <name evidence="3" type="ORF">ABCS64_10990</name>
</gene>
<sequence length="184" mass="19459">MTLPIRPLPTPPTRRDPTSFYDRADNFVAALPAMTEDVNEAITAVNTAVGKASGSAEAAAKSAQQAEAGIKTLLERMPDSEAILKALTNNKTVLPPTLVSATACNAIAHGHYVLTADAATTVTGPAQAATGDVLWISAANMRSDNVFNGGGHKVMRLDEAMQLDMGGITYRFVYLDATRGWWIA</sequence>
<organism evidence="3 4">
    <name type="scientific">Dentiradicibacter hellwigii</name>
    <dbReference type="NCBI Taxonomy" id="3149053"/>
    <lineage>
        <taxon>Bacteria</taxon>
        <taxon>Pseudomonadati</taxon>
        <taxon>Pseudomonadota</taxon>
        <taxon>Betaproteobacteria</taxon>
        <taxon>Rhodocyclales</taxon>
        <taxon>Rhodocyclaceae</taxon>
        <taxon>Dentiradicibacter</taxon>
    </lineage>
</organism>
<dbReference type="Proteomes" id="UP001574673">
    <property type="component" value="Unassembled WGS sequence"/>
</dbReference>
<dbReference type="EMBL" id="JBEUWX010000002">
    <property type="protein sequence ID" value="MFA9950830.1"/>
    <property type="molecule type" value="Genomic_DNA"/>
</dbReference>
<name>A0ABV4UHZ9_9RHOO</name>